<evidence type="ECO:0000313" key="3">
    <source>
        <dbReference type="Proteomes" id="UP000580250"/>
    </source>
</evidence>
<keyword evidence="1" id="KW-1133">Transmembrane helix</keyword>
<keyword evidence="1" id="KW-0472">Membrane</keyword>
<dbReference type="Proteomes" id="UP000580250">
    <property type="component" value="Unassembled WGS sequence"/>
</dbReference>
<proteinExistence type="predicted"/>
<gene>
    <name evidence="2" type="ORF">MENT_LOCUS35293</name>
</gene>
<dbReference type="EMBL" id="CAJEWN010000453">
    <property type="protein sequence ID" value="CAD2183032.1"/>
    <property type="molecule type" value="Genomic_DNA"/>
</dbReference>
<keyword evidence="1" id="KW-0812">Transmembrane</keyword>
<accession>A0A6V7W7L2</accession>
<dbReference type="AlphaFoldDB" id="A0A6V7W7L2"/>
<name>A0A6V7W7L2_MELEN</name>
<evidence type="ECO:0000256" key="1">
    <source>
        <dbReference type="SAM" id="Phobius"/>
    </source>
</evidence>
<protein>
    <submittedName>
        <fullName evidence="2">Uncharacterized protein</fullName>
    </submittedName>
</protein>
<sequence>MYFLQFVFFSVFKFFVLVEFLLFLLFAVRRFDFFRRPTGVSKRKIWFQNYTSFSNIKQDKCGCSLNKSTSKNCREFGKGCIWQRIYCCREYQLKS</sequence>
<reference evidence="2 3" key="1">
    <citation type="submission" date="2020-08" db="EMBL/GenBank/DDBJ databases">
        <authorList>
            <person name="Koutsovoulos G."/>
            <person name="Danchin GJ E."/>
        </authorList>
    </citation>
    <scope>NUCLEOTIDE SEQUENCE [LARGE SCALE GENOMIC DNA]</scope>
</reference>
<feature type="transmembrane region" description="Helical" evidence="1">
    <location>
        <begin position="6"/>
        <end position="28"/>
    </location>
</feature>
<organism evidence="2 3">
    <name type="scientific">Meloidogyne enterolobii</name>
    <name type="common">Root-knot nematode worm</name>
    <name type="synonym">Meloidogyne mayaguensis</name>
    <dbReference type="NCBI Taxonomy" id="390850"/>
    <lineage>
        <taxon>Eukaryota</taxon>
        <taxon>Metazoa</taxon>
        <taxon>Ecdysozoa</taxon>
        <taxon>Nematoda</taxon>
        <taxon>Chromadorea</taxon>
        <taxon>Rhabditida</taxon>
        <taxon>Tylenchina</taxon>
        <taxon>Tylenchomorpha</taxon>
        <taxon>Tylenchoidea</taxon>
        <taxon>Meloidogynidae</taxon>
        <taxon>Meloidogyninae</taxon>
        <taxon>Meloidogyne</taxon>
    </lineage>
</organism>
<evidence type="ECO:0000313" key="2">
    <source>
        <dbReference type="EMBL" id="CAD2183032.1"/>
    </source>
</evidence>
<comment type="caution">
    <text evidence="2">The sequence shown here is derived from an EMBL/GenBank/DDBJ whole genome shotgun (WGS) entry which is preliminary data.</text>
</comment>